<feature type="compositionally biased region" description="Pro residues" evidence="1">
    <location>
        <begin position="181"/>
        <end position="195"/>
    </location>
</feature>
<protein>
    <submittedName>
        <fullName evidence="2">Uncharacterized protein</fullName>
    </submittedName>
</protein>
<keyword evidence="3" id="KW-1185">Reference proteome</keyword>
<dbReference type="STRING" id="1419482.SAMN05444266_106111"/>
<dbReference type="EMBL" id="FRBL01000006">
    <property type="protein sequence ID" value="SHM02439.1"/>
    <property type="molecule type" value="Genomic_DNA"/>
</dbReference>
<accession>A0A1M7FFI0</accession>
<dbReference type="RefSeq" id="WP_073083022.1">
    <property type="nucleotide sequence ID" value="NZ_FRBL01000006.1"/>
</dbReference>
<gene>
    <name evidence="2" type="ORF">SAMN05444266_106111</name>
</gene>
<name>A0A1M7FFI0_9BACT</name>
<dbReference type="Proteomes" id="UP000184420">
    <property type="component" value="Unassembled WGS sequence"/>
</dbReference>
<dbReference type="AlphaFoldDB" id="A0A1M7FFI0"/>
<evidence type="ECO:0000313" key="2">
    <source>
        <dbReference type="EMBL" id="SHM02439.1"/>
    </source>
</evidence>
<feature type="region of interest" description="Disordered" evidence="1">
    <location>
        <begin position="160"/>
        <end position="211"/>
    </location>
</feature>
<evidence type="ECO:0000256" key="1">
    <source>
        <dbReference type="SAM" id="MobiDB-lite"/>
    </source>
</evidence>
<evidence type="ECO:0000313" key="3">
    <source>
        <dbReference type="Proteomes" id="UP000184420"/>
    </source>
</evidence>
<reference evidence="2 3" key="1">
    <citation type="submission" date="2016-11" db="EMBL/GenBank/DDBJ databases">
        <authorList>
            <person name="Jaros S."/>
            <person name="Januszkiewicz K."/>
            <person name="Wedrychowicz H."/>
        </authorList>
    </citation>
    <scope>NUCLEOTIDE SEQUENCE [LARGE SCALE GENOMIC DNA]</scope>
    <source>
        <strain evidence="2 3">DSM 27406</strain>
    </source>
</reference>
<dbReference type="OrthoDB" id="1100725at2"/>
<proteinExistence type="predicted"/>
<sequence length="332" mass="37536">MEKIYALIDKLQELRYTGADLQTISYYTQLLQAEVLHARNRQHQQNQQIQAQSNQGQIAVIMPARQETFVTVPDPAVQTTTLPANKPEVTQTDIPAKELPVVSWEPPVTKEKVSLPEAVPPAPEPVQYHQEVPEFVQYNPPVVPDPIQYHQEVPAPVPYDPPAAPEPVQFHSEPAPIQHSPIPPAAMPQPAPAPEPLFHQPAAEKPKPAPEKPAVATLFDNIEPKTNNSPTAPSSLNERLAQQKVELGQKLSQQRIQDLKSAIGINDKYQFISELFNNDTDLYERSIKTINEFPSLQDADRWIQREIKILQGWQDDHPLVQQFYTLLRKRFS</sequence>
<organism evidence="2 3">
    <name type="scientific">Chitinophaga jiangningensis</name>
    <dbReference type="NCBI Taxonomy" id="1419482"/>
    <lineage>
        <taxon>Bacteria</taxon>
        <taxon>Pseudomonadati</taxon>
        <taxon>Bacteroidota</taxon>
        <taxon>Chitinophagia</taxon>
        <taxon>Chitinophagales</taxon>
        <taxon>Chitinophagaceae</taxon>
        <taxon>Chitinophaga</taxon>
    </lineage>
</organism>